<sequence>PAGYTTSFTNALASISESSYLGYRQISSYNTTLCASICNGISGCNSFNIYFQRNPLYSTNANCINPPARTAIQCGFYGDYLSSSMATNVGNWQQSFEIVLAGSNAYNKNYVPSTVASFKGPNALTGWLGSSSDYLAYSYSTTYSPSACASACLTLTAERRAIAILWSILLGGSYTPCNSFNIFNLTINSVVQSYMCVLYSD</sequence>
<feature type="non-terminal residue" evidence="1">
    <location>
        <position position="1"/>
    </location>
</feature>
<evidence type="ECO:0008006" key="3">
    <source>
        <dbReference type="Google" id="ProtNLM"/>
    </source>
</evidence>
<proteinExistence type="predicted"/>
<gene>
    <name evidence="1" type="ORF">K461DRAFT_216333</name>
</gene>
<dbReference type="Proteomes" id="UP000799439">
    <property type="component" value="Unassembled WGS sequence"/>
</dbReference>
<dbReference type="PANTHER" id="PTHR36578:SF1">
    <property type="entry name" value="APPLE DOMAIN-CONTAINING PROTEIN"/>
    <property type="match status" value="1"/>
</dbReference>
<dbReference type="EMBL" id="ML996096">
    <property type="protein sequence ID" value="KAF2147613.1"/>
    <property type="molecule type" value="Genomic_DNA"/>
</dbReference>
<keyword evidence="2" id="KW-1185">Reference proteome</keyword>
<organism evidence="1 2">
    <name type="scientific">Myriangium duriaei CBS 260.36</name>
    <dbReference type="NCBI Taxonomy" id="1168546"/>
    <lineage>
        <taxon>Eukaryota</taxon>
        <taxon>Fungi</taxon>
        <taxon>Dikarya</taxon>
        <taxon>Ascomycota</taxon>
        <taxon>Pezizomycotina</taxon>
        <taxon>Dothideomycetes</taxon>
        <taxon>Dothideomycetidae</taxon>
        <taxon>Myriangiales</taxon>
        <taxon>Myriangiaceae</taxon>
        <taxon>Myriangium</taxon>
    </lineage>
</organism>
<feature type="non-terminal residue" evidence="1">
    <location>
        <position position="201"/>
    </location>
</feature>
<comment type="caution">
    <text evidence="1">The sequence shown here is derived from an EMBL/GenBank/DDBJ whole genome shotgun (WGS) entry which is preliminary data.</text>
</comment>
<protein>
    <recommendedName>
        <fullName evidence="3">Apple domain-containing protein</fullName>
    </recommendedName>
</protein>
<name>A0A9P4MBZ0_9PEZI</name>
<accession>A0A9P4MBZ0</accession>
<dbReference type="OrthoDB" id="271448at2759"/>
<evidence type="ECO:0000313" key="1">
    <source>
        <dbReference type="EMBL" id="KAF2147613.1"/>
    </source>
</evidence>
<dbReference type="PANTHER" id="PTHR36578">
    <property type="entry name" value="CHROMOSOME 15, WHOLE GENOME SHOTGUN SEQUENCE"/>
    <property type="match status" value="1"/>
</dbReference>
<evidence type="ECO:0000313" key="2">
    <source>
        <dbReference type="Proteomes" id="UP000799439"/>
    </source>
</evidence>
<dbReference type="AlphaFoldDB" id="A0A9P4MBZ0"/>
<reference evidence="1" key="1">
    <citation type="journal article" date="2020" name="Stud. Mycol.">
        <title>101 Dothideomycetes genomes: a test case for predicting lifestyles and emergence of pathogens.</title>
        <authorList>
            <person name="Haridas S."/>
            <person name="Albert R."/>
            <person name="Binder M."/>
            <person name="Bloem J."/>
            <person name="Labutti K."/>
            <person name="Salamov A."/>
            <person name="Andreopoulos B."/>
            <person name="Baker S."/>
            <person name="Barry K."/>
            <person name="Bills G."/>
            <person name="Bluhm B."/>
            <person name="Cannon C."/>
            <person name="Castanera R."/>
            <person name="Culley D."/>
            <person name="Daum C."/>
            <person name="Ezra D."/>
            <person name="Gonzalez J."/>
            <person name="Henrissat B."/>
            <person name="Kuo A."/>
            <person name="Liang C."/>
            <person name="Lipzen A."/>
            <person name="Lutzoni F."/>
            <person name="Magnuson J."/>
            <person name="Mondo S."/>
            <person name="Nolan M."/>
            <person name="Ohm R."/>
            <person name="Pangilinan J."/>
            <person name="Park H.-J."/>
            <person name="Ramirez L."/>
            <person name="Alfaro M."/>
            <person name="Sun H."/>
            <person name="Tritt A."/>
            <person name="Yoshinaga Y."/>
            <person name="Zwiers L.-H."/>
            <person name="Turgeon B."/>
            <person name="Goodwin S."/>
            <person name="Spatafora J."/>
            <person name="Crous P."/>
            <person name="Grigoriev I."/>
        </authorList>
    </citation>
    <scope>NUCLEOTIDE SEQUENCE</scope>
    <source>
        <strain evidence="1">CBS 260.36</strain>
    </source>
</reference>